<evidence type="ECO:0000313" key="20">
    <source>
        <dbReference type="Proteomes" id="UP000008178"/>
    </source>
</evidence>
<dbReference type="EMBL" id="CP003040">
    <property type="protein sequence ID" value="AEN96676.1"/>
    <property type="molecule type" value="Genomic_DNA"/>
</dbReference>
<keyword evidence="6 15" id="KW-0547">Nucleotide-binding</keyword>
<evidence type="ECO:0000313" key="19">
    <source>
        <dbReference type="EMBL" id="AEN96676.1"/>
    </source>
</evidence>
<feature type="compositionally biased region" description="Basic residues" evidence="16">
    <location>
        <begin position="9"/>
        <end position="29"/>
    </location>
</feature>
<dbReference type="GO" id="GO:0003677">
    <property type="term" value="F:DNA binding"/>
    <property type="evidence" value="ECO:0007669"/>
    <property type="project" value="UniProtKB-KW"/>
</dbReference>
<dbReference type="AlphaFoldDB" id="G2T1K3"/>
<accession>G2T1K3</accession>
<evidence type="ECO:0000256" key="5">
    <source>
        <dbReference type="ARBA" id="ARBA00022692"/>
    </source>
</evidence>
<feature type="transmembrane region" description="Helical" evidence="17">
    <location>
        <begin position="149"/>
        <end position="182"/>
    </location>
</feature>
<dbReference type="PANTHER" id="PTHR22683">
    <property type="entry name" value="SPORULATION PROTEIN RELATED"/>
    <property type="match status" value="1"/>
</dbReference>
<evidence type="ECO:0000256" key="13">
    <source>
        <dbReference type="ARBA" id="ARBA00024986"/>
    </source>
</evidence>
<evidence type="ECO:0000256" key="12">
    <source>
        <dbReference type="ARBA" id="ARBA00023306"/>
    </source>
</evidence>
<evidence type="ECO:0000256" key="4">
    <source>
        <dbReference type="ARBA" id="ARBA00022618"/>
    </source>
</evidence>
<proteinExistence type="inferred from homology"/>
<dbReference type="OrthoDB" id="9807790at2"/>
<dbReference type="SUPFAM" id="SSF52540">
    <property type="entry name" value="P-loop containing nucleoside triphosphate hydrolases"/>
    <property type="match status" value="1"/>
</dbReference>
<dbReference type="InterPro" id="IPR018541">
    <property type="entry name" value="Ftsk_gamma"/>
</dbReference>
<dbReference type="Pfam" id="PF17854">
    <property type="entry name" value="FtsK_alpha"/>
    <property type="match status" value="1"/>
</dbReference>
<evidence type="ECO:0000256" key="17">
    <source>
        <dbReference type="SAM" id="Phobius"/>
    </source>
</evidence>
<feature type="compositionally biased region" description="Polar residues" evidence="16">
    <location>
        <begin position="426"/>
        <end position="441"/>
    </location>
</feature>
<dbReference type="HOGENOM" id="CLU_001981_9_2_9"/>
<keyword evidence="3" id="KW-1003">Cell membrane</keyword>
<keyword evidence="4" id="KW-0132">Cell division</keyword>
<feature type="binding site" evidence="15">
    <location>
        <begin position="602"/>
        <end position="609"/>
    </location>
    <ligand>
        <name>ATP</name>
        <dbReference type="ChEBI" id="CHEBI:30616"/>
    </ligand>
</feature>
<dbReference type="InterPro" id="IPR025199">
    <property type="entry name" value="FtsK_4TM"/>
</dbReference>
<reference evidence="19 20" key="1">
    <citation type="journal article" date="2015" name="Genome Announc.">
        <title>Complete genome sequence of the human gut symbiont Roseburia hominis.</title>
        <authorList>
            <person name="Travis A.J."/>
            <person name="Kelly D."/>
            <person name="Flint H.J."/>
            <person name="Aminov R.I."/>
        </authorList>
    </citation>
    <scope>NUCLEOTIDE SEQUENCE [LARGE SCALE GENOMIC DNA]</scope>
    <source>
        <strain evidence="20">DSM 16839 / JCM 17582 / NCIMB 14029 / A2-183</strain>
    </source>
</reference>
<comment type="subcellular location">
    <subcellularLocation>
        <location evidence="1">Cell membrane</location>
        <topology evidence="1">Multi-pass membrane protein</topology>
    </subcellularLocation>
</comment>
<dbReference type="RefSeq" id="WP_014079715.1">
    <property type="nucleotide sequence ID" value="NC_015977.1"/>
</dbReference>
<feature type="region of interest" description="Disordered" evidence="16">
    <location>
        <begin position="1"/>
        <end position="31"/>
    </location>
</feature>
<feature type="region of interest" description="Disordered" evidence="16">
    <location>
        <begin position="319"/>
        <end position="386"/>
    </location>
</feature>
<name>G2T1K3_ROSHA</name>
<comment type="similarity">
    <text evidence="2">Belongs to the FtsK/SpoIIIE/SftA family.</text>
</comment>
<dbReference type="InterPro" id="IPR050206">
    <property type="entry name" value="FtsK/SpoIIIE/SftA"/>
</dbReference>
<feature type="region of interest" description="Disordered" evidence="16">
    <location>
        <begin position="398"/>
        <end position="445"/>
    </location>
</feature>
<evidence type="ECO:0000259" key="18">
    <source>
        <dbReference type="PROSITE" id="PS50901"/>
    </source>
</evidence>
<evidence type="ECO:0000256" key="2">
    <source>
        <dbReference type="ARBA" id="ARBA00006474"/>
    </source>
</evidence>
<gene>
    <name evidence="19" type="ordered locus">RHOM_07815</name>
</gene>
<dbReference type="Gene3D" id="3.30.980.40">
    <property type="match status" value="1"/>
</dbReference>
<dbReference type="InterPro" id="IPR036390">
    <property type="entry name" value="WH_DNA-bd_sf"/>
</dbReference>
<dbReference type="CDD" id="cd01127">
    <property type="entry name" value="TrwB_TraG_TraD_VirD4"/>
    <property type="match status" value="1"/>
</dbReference>
<evidence type="ECO:0000256" key="14">
    <source>
        <dbReference type="ARBA" id="ARBA00025923"/>
    </source>
</evidence>
<evidence type="ECO:0000256" key="9">
    <source>
        <dbReference type="ARBA" id="ARBA00022989"/>
    </source>
</evidence>
<keyword evidence="20" id="KW-1185">Reference proteome</keyword>
<dbReference type="BioCyc" id="RHOM585394:G1H02-1566-MONOMER"/>
<dbReference type="InterPro" id="IPR027417">
    <property type="entry name" value="P-loop_NTPase"/>
</dbReference>
<feature type="domain" description="FtsK" evidence="18">
    <location>
        <begin position="584"/>
        <end position="782"/>
    </location>
</feature>
<dbReference type="Pfam" id="PF01580">
    <property type="entry name" value="FtsK_SpoIIIE"/>
    <property type="match status" value="1"/>
</dbReference>
<dbReference type="PANTHER" id="PTHR22683:SF41">
    <property type="entry name" value="DNA TRANSLOCASE FTSK"/>
    <property type="match status" value="1"/>
</dbReference>
<dbReference type="SUPFAM" id="SSF46785">
    <property type="entry name" value="Winged helix' DNA-binding domain"/>
    <property type="match status" value="1"/>
</dbReference>
<dbReference type="SMART" id="SM00382">
    <property type="entry name" value="AAA"/>
    <property type="match status" value="1"/>
</dbReference>
<feature type="transmembrane region" description="Helical" evidence="17">
    <location>
        <begin position="41"/>
        <end position="65"/>
    </location>
</feature>
<evidence type="ECO:0000256" key="11">
    <source>
        <dbReference type="ARBA" id="ARBA00023136"/>
    </source>
</evidence>
<evidence type="ECO:0000256" key="6">
    <source>
        <dbReference type="ARBA" id="ARBA00022741"/>
    </source>
</evidence>
<dbReference type="Gene3D" id="3.40.50.300">
    <property type="entry name" value="P-loop containing nucleotide triphosphate hydrolases"/>
    <property type="match status" value="1"/>
</dbReference>
<dbReference type="InterPro" id="IPR041027">
    <property type="entry name" value="FtsK_alpha"/>
</dbReference>
<keyword evidence="7" id="KW-0159">Chromosome partition</keyword>
<dbReference type="GO" id="GO:0005886">
    <property type="term" value="C:plasma membrane"/>
    <property type="evidence" value="ECO:0007669"/>
    <property type="project" value="UniProtKB-SubCell"/>
</dbReference>
<feature type="transmembrane region" description="Helical" evidence="17">
    <location>
        <begin position="107"/>
        <end position="129"/>
    </location>
</feature>
<organism evidence="19 20">
    <name type="scientific">Roseburia hominis (strain DSM 16839 / JCM 17582 / NCIMB 14029 / A2-183)</name>
    <dbReference type="NCBI Taxonomy" id="585394"/>
    <lineage>
        <taxon>Bacteria</taxon>
        <taxon>Bacillati</taxon>
        <taxon>Bacillota</taxon>
        <taxon>Clostridia</taxon>
        <taxon>Lachnospirales</taxon>
        <taxon>Lachnospiraceae</taxon>
        <taxon>Roseburia</taxon>
    </lineage>
</organism>
<keyword evidence="11 17" id="KW-0472">Membrane</keyword>
<dbReference type="InterPro" id="IPR036388">
    <property type="entry name" value="WH-like_DNA-bd_sf"/>
</dbReference>
<dbReference type="Gene3D" id="1.10.10.10">
    <property type="entry name" value="Winged helix-like DNA-binding domain superfamily/Winged helix DNA-binding domain"/>
    <property type="match status" value="1"/>
</dbReference>
<dbReference type="KEGG" id="rho:RHOM_07815"/>
<evidence type="ECO:0000256" key="1">
    <source>
        <dbReference type="ARBA" id="ARBA00004651"/>
    </source>
</evidence>
<evidence type="ECO:0000256" key="3">
    <source>
        <dbReference type="ARBA" id="ARBA00022475"/>
    </source>
</evidence>
<dbReference type="InterPro" id="IPR003593">
    <property type="entry name" value="AAA+_ATPase"/>
</dbReference>
<feature type="region of interest" description="Disordered" evidence="16">
    <location>
        <begin position="199"/>
        <end position="224"/>
    </location>
</feature>
<evidence type="ECO:0000256" key="8">
    <source>
        <dbReference type="ARBA" id="ARBA00022840"/>
    </source>
</evidence>
<dbReference type="Pfam" id="PF13491">
    <property type="entry name" value="FtsK_4TM"/>
    <property type="match status" value="1"/>
</dbReference>
<feature type="compositionally biased region" description="Polar residues" evidence="16">
    <location>
        <begin position="319"/>
        <end position="330"/>
    </location>
</feature>
<evidence type="ECO:0000256" key="10">
    <source>
        <dbReference type="ARBA" id="ARBA00023125"/>
    </source>
</evidence>
<evidence type="ECO:0000256" key="16">
    <source>
        <dbReference type="SAM" id="MobiDB-lite"/>
    </source>
</evidence>
<dbReference type="InterPro" id="IPR002543">
    <property type="entry name" value="FtsK_dom"/>
</dbReference>
<evidence type="ECO:0000256" key="15">
    <source>
        <dbReference type="PROSITE-ProRule" id="PRU00289"/>
    </source>
</evidence>
<dbReference type="eggNOG" id="COG1674">
    <property type="taxonomic scope" value="Bacteria"/>
</dbReference>
<comment type="function">
    <text evidence="13">Essential cell division protein that coordinates cell division and chromosome segregation. The N-terminus is involved in assembly of the cell-division machinery. The C-terminus functions as a DNA motor that moves dsDNA in an ATP-dependent manner towards the dif recombination site, which is located within the replication terminus region. Required for activation of the Xer recombinase, allowing activation of chromosome unlinking by recombination.</text>
</comment>
<dbReference type="Proteomes" id="UP000008178">
    <property type="component" value="Chromosome"/>
</dbReference>
<dbReference type="GO" id="GO:0007059">
    <property type="term" value="P:chromosome segregation"/>
    <property type="evidence" value="ECO:0007669"/>
    <property type="project" value="UniProtKB-KW"/>
</dbReference>
<dbReference type="PROSITE" id="PS50901">
    <property type="entry name" value="FTSK"/>
    <property type="match status" value="1"/>
</dbReference>
<keyword evidence="12" id="KW-0131">Cell cycle</keyword>
<dbReference type="SMART" id="SM00843">
    <property type="entry name" value="Ftsk_gamma"/>
    <property type="match status" value="1"/>
</dbReference>
<keyword evidence="9 17" id="KW-1133">Transmembrane helix</keyword>
<dbReference type="GO" id="GO:0005524">
    <property type="term" value="F:ATP binding"/>
    <property type="evidence" value="ECO:0007669"/>
    <property type="project" value="UniProtKB-UniRule"/>
</dbReference>
<dbReference type="GeneID" id="93723366"/>
<feature type="transmembrane region" description="Helical" evidence="17">
    <location>
        <begin position="71"/>
        <end position="95"/>
    </location>
</feature>
<protein>
    <submittedName>
        <fullName evidence="19">DNA translocase FtsK</fullName>
    </submittedName>
</protein>
<dbReference type="STRING" id="585394.RHOM_07815"/>
<keyword evidence="10" id="KW-0238">DNA-binding</keyword>
<keyword evidence="5 17" id="KW-0812">Transmembrane</keyword>
<evidence type="ECO:0000256" key="7">
    <source>
        <dbReference type="ARBA" id="ARBA00022829"/>
    </source>
</evidence>
<dbReference type="Pfam" id="PF09397">
    <property type="entry name" value="FtsK_gamma"/>
    <property type="match status" value="1"/>
</dbReference>
<keyword evidence="8 15" id="KW-0067">ATP-binding</keyword>
<dbReference type="GO" id="GO:0051301">
    <property type="term" value="P:cell division"/>
    <property type="evidence" value="ECO:0007669"/>
    <property type="project" value="UniProtKB-KW"/>
</dbReference>
<comment type="subunit">
    <text evidence="14">Homohexamer. Forms a ring that surrounds DNA.</text>
</comment>
<sequence>MATGNKKSTSGKRKAQTSRKGSTGRKKKTAAQQQEDFTREVILWIIVAVSILLFISNFGIGGTIGNAVSRFFFGVMGLIAYVFPVLLLVGTFFAVSNRGNRVATVKLVAMILFDLFLCMLIELLTKGSAVDGAAAAYSYSFEHRTGGGFIGGLLAWIFCPNFGLAGSYVIDAIMLIISLVLITERSALRGMQKGGKKVYESARSGNERHKERVRIQREEREQRREEQALRRMDRKVEGVAIDTRVLPRQNVIEHSDEISELNAEDYLEMPEVREEKIVPLTSDGGYPPAENLTPSAFSDEALAAVTPEASQNISAWTPETETAQGASWNTAPAEASWDVATEPEDPWSTTASQEQKDPWSSAAEPEDPWSTASAQEQKESWGSAAGPENAWEAAAPKVQLKEPQEASAAVSPAETKAVSGIGENAGHTTSAPAASGESVSAEQMPPERPYVFPPADLLTKAANKAGDSRQHLQETAMKLQQTLKNFGVNVTITNISCGPAVTRYELQPEMGVKVSKIVNLADDIKLNLAAADIRIEAPIPGKAAIGIEVPNKENVMVSFRELVESEEFKKHPSKISFGVGKDIGGKVTVADIAKMPHLLIAGATGSGKSVCINTIIMSILYKANPKEVKLIMIDPKVVELSVYNGIPHLMIPVVTDPKKAAGALHWAVDEMTDRYQKFANASVRDLKGYNAKIESLPTIEGDPKPEKLPQIVIIVDELADLMMVSPGEVEESICRLAQLARACGIHLIIATQRPSVNVITGLIKANMPSRIAFAVTSGVDSRTILDMNGAEKLLGKGDMLFSPQGIPKPVRVQGAFVSDEEVSAVVGFIKEQNGQVTYSAEMEEKLSNMESANTTVAIDSSADAGDGRDVYFADAARLLMEKEKGSIGMLQRYFKIGFNRAARIMDQLEEAGIVGPEEGTKPRRVLMSPEQFEQYEEEYL</sequence>